<comment type="caution">
    <text evidence="2">The sequence shown here is derived from an EMBL/GenBank/DDBJ whole genome shotgun (WGS) entry which is preliminary data.</text>
</comment>
<proteinExistence type="predicted"/>
<dbReference type="SUPFAM" id="SSF160719">
    <property type="entry name" value="gpW/gp25-like"/>
    <property type="match status" value="1"/>
</dbReference>
<accession>A0A2T5J1F8</accession>
<reference evidence="2 3" key="1">
    <citation type="submission" date="2018-04" db="EMBL/GenBank/DDBJ databases">
        <title>Genomic Encyclopedia of Archaeal and Bacterial Type Strains, Phase II (KMG-II): from individual species to whole genera.</title>
        <authorList>
            <person name="Goeker M."/>
        </authorList>
    </citation>
    <scope>NUCLEOTIDE SEQUENCE [LARGE SCALE GENOMIC DNA]</scope>
    <source>
        <strain evidence="2 3">DSM 5822</strain>
    </source>
</reference>
<evidence type="ECO:0000259" key="1">
    <source>
        <dbReference type="Pfam" id="PF04965"/>
    </source>
</evidence>
<gene>
    <name evidence="2" type="ORF">C8N29_10334</name>
</gene>
<protein>
    <recommendedName>
        <fullName evidence="1">IraD/Gp25-like domain-containing protein</fullName>
    </recommendedName>
</protein>
<organism evidence="2 3">
    <name type="scientific">Agitococcus lubricus</name>
    <dbReference type="NCBI Taxonomy" id="1077255"/>
    <lineage>
        <taxon>Bacteria</taxon>
        <taxon>Pseudomonadati</taxon>
        <taxon>Pseudomonadota</taxon>
        <taxon>Gammaproteobacteria</taxon>
        <taxon>Moraxellales</taxon>
        <taxon>Moraxellaceae</taxon>
        <taxon>Agitococcus</taxon>
    </lineage>
</organism>
<sequence>MIYKGMNAKTGRAIYDINHLNQSVKDILTTPLVSRLMRLNYGSTIFDLLDSPAHTQSPIQLYAAIATALVRFEPRLQLTRIQISSQANGQSIIDIEGSQLVNGQRKAVSLTTNIGVIA</sequence>
<dbReference type="InterPro" id="IPR007048">
    <property type="entry name" value="IraD/Gp25-like"/>
</dbReference>
<feature type="domain" description="IraD/Gp25-like" evidence="1">
    <location>
        <begin position="19"/>
        <end position="97"/>
    </location>
</feature>
<keyword evidence="3" id="KW-1185">Reference proteome</keyword>
<name>A0A2T5J1F8_9GAMM</name>
<dbReference type="RefSeq" id="WP_204509269.1">
    <property type="nucleotide sequence ID" value="NZ_QAON01000003.1"/>
</dbReference>
<dbReference type="Pfam" id="PF04965">
    <property type="entry name" value="GPW_gp25"/>
    <property type="match status" value="1"/>
</dbReference>
<dbReference type="Proteomes" id="UP000244223">
    <property type="component" value="Unassembled WGS sequence"/>
</dbReference>
<evidence type="ECO:0000313" key="3">
    <source>
        <dbReference type="Proteomes" id="UP000244223"/>
    </source>
</evidence>
<dbReference type="EMBL" id="QAON01000003">
    <property type="protein sequence ID" value="PTQ90281.1"/>
    <property type="molecule type" value="Genomic_DNA"/>
</dbReference>
<dbReference type="AlphaFoldDB" id="A0A2T5J1F8"/>
<evidence type="ECO:0000313" key="2">
    <source>
        <dbReference type="EMBL" id="PTQ90281.1"/>
    </source>
</evidence>
<dbReference type="Gene3D" id="3.10.450.40">
    <property type="match status" value="1"/>
</dbReference>